<feature type="domain" description="Tripartite ATP-independent periplasmic transporters DctQ component" evidence="10">
    <location>
        <begin position="23"/>
        <end position="153"/>
    </location>
</feature>
<dbReference type="Proteomes" id="UP001589795">
    <property type="component" value="Unassembled WGS sequence"/>
</dbReference>
<evidence type="ECO:0000256" key="9">
    <source>
        <dbReference type="RuleBase" id="RU369079"/>
    </source>
</evidence>
<keyword evidence="6 9" id="KW-1133">Transmembrane helix</keyword>
<feature type="transmembrane region" description="Helical" evidence="9">
    <location>
        <begin position="122"/>
        <end position="145"/>
    </location>
</feature>
<keyword evidence="2 9" id="KW-0813">Transport</keyword>
<evidence type="ECO:0000256" key="7">
    <source>
        <dbReference type="ARBA" id="ARBA00023136"/>
    </source>
</evidence>
<proteinExistence type="inferred from homology"/>
<evidence type="ECO:0000256" key="5">
    <source>
        <dbReference type="ARBA" id="ARBA00022692"/>
    </source>
</evidence>
<dbReference type="RefSeq" id="WP_265507756.1">
    <property type="nucleotide sequence ID" value="NZ_JAOTBE010000042.1"/>
</dbReference>
<keyword evidence="4 9" id="KW-0997">Cell inner membrane</keyword>
<comment type="caution">
    <text evidence="11">The sequence shown here is derived from an EMBL/GenBank/DDBJ whole genome shotgun (WGS) entry which is preliminary data.</text>
</comment>
<dbReference type="InterPro" id="IPR007387">
    <property type="entry name" value="TRAP_DctQ"/>
</dbReference>
<protein>
    <recommendedName>
        <fullName evidence="9">TRAP transporter small permease protein</fullName>
    </recommendedName>
</protein>
<comment type="similarity">
    <text evidence="8 9">Belongs to the TRAP transporter small permease family.</text>
</comment>
<name>A0ABV6CHX6_9RHOB</name>
<reference evidence="11 12" key="1">
    <citation type="submission" date="2024-09" db="EMBL/GenBank/DDBJ databases">
        <authorList>
            <person name="Sun Q."/>
            <person name="Mori K."/>
        </authorList>
    </citation>
    <scope>NUCLEOTIDE SEQUENCE [LARGE SCALE GENOMIC DNA]</scope>
    <source>
        <strain evidence="11 12">CCM 7904</strain>
    </source>
</reference>
<evidence type="ECO:0000256" key="6">
    <source>
        <dbReference type="ARBA" id="ARBA00022989"/>
    </source>
</evidence>
<evidence type="ECO:0000256" key="2">
    <source>
        <dbReference type="ARBA" id="ARBA00022448"/>
    </source>
</evidence>
<evidence type="ECO:0000259" key="10">
    <source>
        <dbReference type="Pfam" id="PF04290"/>
    </source>
</evidence>
<feature type="transmembrane region" description="Helical" evidence="9">
    <location>
        <begin position="12"/>
        <end position="34"/>
    </location>
</feature>
<comment type="subunit">
    <text evidence="9">The complex comprises the extracytoplasmic solute receptor protein and the two transmembrane proteins.</text>
</comment>
<sequence>MTASLKGRSIEEWLGVILMTIVLVLLSAQVIGRYLLGWSFAWIEEVSRFAFVWSVYFGFILAAEKDRHIRVSVQLSMLPPRAQKIALTLADLIWLVFNAIVIWFGAIYIADMFSFPMVSQTTGINIAWIQLIVPLGFFLLSIRVIQVMIRRWKHDEGVIDTRLDD</sequence>
<evidence type="ECO:0000313" key="12">
    <source>
        <dbReference type="Proteomes" id="UP001589795"/>
    </source>
</evidence>
<keyword evidence="3" id="KW-1003">Cell membrane</keyword>
<evidence type="ECO:0000256" key="8">
    <source>
        <dbReference type="ARBA" id="ARBA00038436"/>
    </source>
</evidence>
<keyword evidence="12" id="KW-1185">Reference proteome</keyword>
<evidence type="ECO:0000256" key="1">
    <source>
        <dbReference type="ARBA" id="ARBA00004429"/>
    </source>
</evidence>
<dbReference type="PANTHER" id="PTHR35011:SF2">
    <property type="entry name" value="2,3-DIKETO-L-GULONATE TRAP TRANSPORTER SMALL PERMEASE PROTEIN YIAM"/>
    <property type="match status" value="1"/>
</dbReference>
<gene>
    <name evidence="11" type="ORF">ACFFIZ_08465</name>
</gene>
<accession>A0ABV6CHX6</accession>
<organism evidence="11 12">
    <name type="scientific">Paracoccus rhizosphaerae</name>
    <dbReference type="NCBI Taxonomy" id="1133347"/>
    <lineage>
        <taxon>Bacteria</taxon>
        <taxon>Pseudomonadati</taxon>
        <taxon>Pseudomonadota</taxon>
        <taxon>Alphaproteobacteria</taxon>
        <taxon>Rhodobacterales</taxon>
        <taxon>Paracoccaceae</taxon>
        <taxon>Paracoccus</taxon>
    </lineage>
</organism>
<dbReference type="PANTHER" id="PTHR35011">
    <property type="entry name" value="2,3-DIKETO-L-GULONATE TRAP TRANSPORTER SMALL PERMEASE PROTEIN YIAM"/>
    <property type="match status" value="1"/>
</dbReference>
<evidence type="ECO:0000256" key="3">
    <source>
        <dbReference type="ARBA" id="ARBA00022475"/>
    </source>
</evidence>
<keyword evidence="7 9" id="KW-0472">Membrane</keyword>
<feature type="transmembrane region" description="Helical" evidence="9">
    <location>
        <begin position="85"/>
        <end position="110"/>
    </location>
</feature>
<feature type="transmembrane region" description="Helical" evidence="9">
    <location>
        <begin position="46"/>
        <end position="64"/>
    </location>
</feature>
<evidence type="ECO:0000256" key="4">
    <source>
        <dbReference type="ARBA" id="ARBA00022519"/>
    </source>
</evidence>
<dbReference type="Pfam" id="PF04290">
    <property type="entry name" value="DctQ"/>
    <property type="match status" value="1"/>
</dbReference>
<keyword evidence="5 9" id="KW-0812">Transmembrane</keyword>
<dbReference type="EMBL" id="JBHLWQ010000073">
    <property type="protein sequence ID" value="MFC0200350.1"/>
    <property type="molecule type" value="Genomic_DNA"/>
</dbReference>
<dbReference type="InterPro" id="IPR055348">
    <property type="entry name" value="DctQ"/>
</dbReference>
<comment type="subcellular location">
    <subcellularLocation>
        <location evidence="1 9">Cell inner membrane</location>
        <topology evidence="1 9">Multi-pass membrane protein</topology>
    </subcellularLocation>
</comment>
<comment type="function">
    <text evidence="9">Part of the tripartite ATP-independent periplasmic (TRAP) transport system.</text>
</comment>
<evidence type="ECO:0000313" key="11">
    <source>
        <dbReference type="EMBL" id="MFC0200350.1"/>
    </source>
</evidence>